<dbReference type="EMBL" id="JBBHLL010000804">
    <property type="protein sequence ID" value="KAK7797608.1"/>
    <property type="molecule type" value="Genomic_DNA"/>
</dbReference>
<reference evidence="4 5" key="1">
    <citation type="journal article" date="2023" name="bioRxiv">
        <title>Conserved and derived expression patterns and positive selection on dental genes reveal complex evolutionary context of ever-growing rodent molars.</title>
        <authorList>
            <person name="Calamari Z.T."/>
            <person name="Song A."/>
            <person name="Cohen E."/>
            <person name="Akter M."/>
            <person name="Roy R.D."/>
            <person name="Hallikas O."/>
            <person name="Christensen M.M."/>
            <person name="Li P."/>
            <person name="Marangoni P."/>
            <person name="Jernvall J."/>
            <person name="Klein O.D."/>
        </authorList>
    </citation>
    <scope>NUCLEOTIDE SEQUENCE [LARGE SCALE GENOMIC DNA]</scope>
    <source>
        <strain evidence="4">V071</strain>
    </source>
</reference>
<proteinExistence type="inferred from homology"/>
<dbReference type="AlphaFoldDB" id="A0AAW0H551"/>
<protein>
    <recommendedName>
        <fullName evidence="3">KH-like RNA-binding domain-containing protein</fullName>
    </recommendedName>
</protein>
<name>A0AAW0H551_MYOGA</name>
<dbReference type="Gene3D" id="3.30.1370.10">
    <property type="entry name" value="K Homology domain, type 1"/>
    <property type="match status" value="1"/>
</dbReference>
<comment type="caution">
    <text evidence="4">The sequence shown here is derived from an EMBL/GenBank/DDBJ whole genome shotgun (WGS) entry which is preliminary data.</text>
</comment>
<keyword evidence="2" id="KW-0694">RNA-binding</keyword>
<dbReference type="GO" id="GO:0005737">
    <property type="term" value="C:cytoplasm"/>
    <property type="evidence" value="ECO:0007669"/>
    <property type="project" value="TreeGrafter"/>
</dbReference>
<dbReference type="Pfam" id="PF16005">
    <property type="entry name" value="MOEP19"/>
    <property type="match status" value="1"/>
</dbReference>
<organism evidence="4 5">
    <name type="scientific">Myodes glareolus</name>
    <name type="common">Bank vole</name>
    <name type="synonym">Clethrionomys glareolus</name>
    <dbReference type="NCBI Taxonomy" id="447135"/>
    <lineage>
        <taxon>Eukaryota</taxon>
        <taxon>Metazoa</taxon>
        <taxon>Chordata</taxon>
        <taxon>Craniata</taxon>
        <taxon>Vertebrata</taxon>
        <taxon>Euteleostomi</taxon>
        <taxon>Mammalia</taxon>
        <taxon>Eutheria</taxon>
        <taxon>Euarchontoglires</taxon>
        <taxon>Glires</taxon>
        <taxon>Rodentia</taxon>
        <taxon>Myomorpha</taxon>
        <taxon>Muroidea</taxon>
        <taxon>Cricetidae</taxon>
        <taxon>Arvicolinae</taxon>
        <taxon>Myodes</taxon>
    </lineage>
</organism>
<comment type="similarity">
    <text evidence="1">Belongs to the KHDC1 family.</text>
</comment>
<evidence type="ECO:0000256" key="1">
    <source>
        <dbReference type="ARBA" id="ARBA00009081"/>
    </source>
</evidence>
<evidence type="ECO:0000313" key="4">
    <source>
        <dbReference type="EMBL" id="KAK7797608.1"/>
    </source>
</evidence>
<evidence type="ECO:0000259" key="3">
    <source>
        <dbReference type="Pfam" id="PF16005"/>
    </source>
</evidence>
<dbReference type="InterPro" id="IPR036612">
    <property type="entry name" value="KH_dom_type_1_sf"/>
</dbReference>
<dbReference type="PANTHER" id="PTHR31368:SF6">
    <property type="entry name" value="KH HOMOLOGY DOMAIN-CONTAINING PROTEIN 1"/>
    <property type="match status" value="1"/>
</dbReference>
<dbReference type="GO" id="GO:0003723">
    <property type="term" value="F:RNA binding"/>
    <property type="evidence" value="ECO:0007669"/>
    <property type="project" value="UniProtKB-KW"/>
</dbReference>
<accession>A0AAW0H551</accession>
<dbReference type="PANTHER" id="PTHR31368">
    <property type="entry name" value="DEVELOPMENT PLURPOTENCY-ASSOCIATED PROTEIN 1/5 FAMILY MEMBER"/>
    <property type="match status" value="1"/>
</dbReference>
<dbReference type="InterPro" id="IPR031952">
    <property type="entry name" value="MOEP19_KH-like"/>
</dbReference>
<sequence>MEMNGVNKNAWWGFPENFDALLVLFIDEGQEEGIFGHGDLYLRCIEVHSNTLIQLEWWFTTSDQTRVTVIGPLRAKLMDMIRSVGSQEAYHQARDQEMLQHVWNQPLTSADLEVSFRVQS</sequence>
<dbReference type="Proteomes" id="UP001488838">
    <property type="component" value="Unassembled WGS sequence"/>
</dbReference>
<feature type="domain" description="KH-like RNA-binding" evidence="3">
    <location>
        <begin position="9"/>
        <end position="90"/>
    </location>
</feature>
<evidence type="ECO:0000256" key="2">
    <source>
        <dbReference type="ARBA" id="ARBA00022884"/>
    </source>
</evidence>
<keyword evidence="5" id="KW-1185">Reference proteome</keyword>
<evidence type="ECO:0000313" key="5">
    <source>
        <dbReference type="Proteomes" id="UP001488838"/>
    </source>
</evidence>
<dbReference type="CDD" id="cd12795">
    <property type="entry name" value="FILIA_N_like"/>
    <property type="match status" value="1"/>
</dbReference>
<gene>
    <name evidence="4" type="ORF">U0070_024975</name>
</gene>